<gene>
    <name evidence="1" type="ORF">JOF45_002685</name>
</gene>
<sequence length="92" mass="10344">MSAVDAGLARAEDDLNTVHQMHLMIRRRMRAGQLEDLHTFTARLLAQAEALHDGATQVAALEQWNDLRAQNLSEDAIRDRMGDLYDNLEEAA</sequence>
<protein>
    <submittedName>
        <fullName evidence="1">Uncharacterized protein</fullName>
    </submittedName>
</protein>
<keyword evidence="2" id="KW-1185">Reference proteome</keyword>
<name>A0ABS4T559_9MICC</name>
<reference evidence="1 2" key="1">
    <citation type="submission" date="2021-03" db="EMBL/GenBank/DDBJ databases">
        <title>Sequencing the genomes of 1000 actinobacteria strains.</title>
        <authorList>
            <person name="Klenk H.-P."/>
        </authorList>
    </citation>
    <scope>NUCLEOTIDE SEQUENCE [LARGE SCALE GENOMIC DNA]</scope>
    <source>
        <strain evidence="1 2">DSM 12544</strain>
    </source>
</reference>
<accession>A0ABS4T559</accession>
<dbReference type="EMBL" id="JAGINX010000002">
    <property type="protein sequence ID" value="MBP2319602.1"/>
    <property type="molecule type" value="Genomic_DNA"/>
</dbReference>
<organism evidence="1 2">
    <name type="scientific">Nesterenkonia lacusekhoensis</name>
    <dbReference type="NCBI Taxonomy" id="150832"/>
    <lineage>
        <taxon>Bacteria</taxon>
        <taxon>Bacillati</taxon>
        <taxon>Actinomycetota</taxon>
        <taxon>Actinomycetes</taxon>
        <taxon>Micrococcales</taxon>
        <taxon>Micrococcaceae</taxon>
        <taxon>Nesterenkonia</taxon>
    </lineage>
</organism>
<evidence type="ECO:0000313" key="2">
    <source>
        <dbReference type="Proteomes" id="UP001519331"/>
    </source>
</evidence>
<dbReference type="RefSeq" id="WP_210051560.1">
    <property type="nucleotide sequence ID" value="NZ_JAGINX010000002.1"/>
</dbReference>
<dbReference type="Proteomes" id="UP001519331">
    <property type="component" value="Unassembled WGS sequence"/>
</dbReference>
<evidence type="ECO:0000313" key="1">
    <source>
        <dbReference type="EMBL" id="MBP2319602.1"/>
    </source>
</evidence>
<comment type="caution">
    <text evidence="1">The sequence shown here is derived from an EMBL/GenBank/DDBJ whole genome shotgun (WGS) entry which is preliminary data.</text>
</comment>
<proteinExistence type="predicted"/>